<dbReference type="AlphaFoldDB" id="E2BWI4"/>
<feature type="compositionally biased region" description="Gly residues" evidence="1">
    <location>
        <begin position="93"/>
        <end position="105"/>
    </location>
</feature>
<name>E2BWI4_HARSA</name>
<dbReference type="InParanoid" id="E2BWI4"/>
<gene>
    <name evidence="2" type="ORF">EAI_16223</name>
</gene>
<feature type="compositionally biased region" description="Basic and acidic residues" evidence="1">
    <location>
        <begin position="55"/>
        <end position="75"/>
    </location>
</feature>
<protein>
    <submittedName>
        <fullName evidence="2">Uncharacterized protein</fullName>
    </submittedName>
</protein>
<evidence type="ECO:0000256" key="1">
    <source>
        <dbReference type="SAM" id="MobiDB-lite"/>
    </source>
</evidence>
<feature type="region of interest" description="Disordered" evidence="1">
    <location>
        <begin position="92"/>
        <end position="114"/>
    </location>
</feature>
<evidence type="ECO:0000313" key="2">
    <source>
        <dbReference type="EMBL" id="EFN79940.1"/>
    </source>
</evidence>
<organism evidence="3">
    <name type="scientific">Harpegnathos saltator</name>
    <name type="common">Jerdon's jumping ant</name>
    <dbReference type="NCBI Taxonomy" id="610380"/>
    <lineage>
        <taxon>Eukaryota</taxon>
        <taxon>Metazoa</taxon>
        <taxon>Ecdysozoa</taxon>
        <taxon>Arthropoda</taxon>
        <taxon>Hexapoda</taxon>
        <taxon>Insecta</taxon>
        <taxon>Pterygota</taxon>
        <taxon>Neoptera</taxon>
        <taxon>Endopterygota</taxon>
        <taxon>Hymenoptera</taxon>
        <taxon>Apocrita</taxon>
        <taxon>Aculeata</taxon>
        <taxon>Formicoidea</taxon>
        <taxon>Formicidae</taxon>
        <taxon>Ponerinae</taxon>
        <taxon>Ponerini</taxon>
        <taxon>Harpegnathos</taxon>
    </lineage>
</organism>
<dbReference type="Proteomes" id="UP000008237">
    <property type="component" value="Unassembled WGS sequence"/>
</dbReference>
<dbReference type="OrthoDB" id="6621371at2759"/>
<feature type="region of interest" description="Disordered" evidence="1">
    <location>
        <begin position="55"/>
        <end position="78"/>
    </location>
</feature>
<keyword evidence="3" id="KW-1185">Reference proteome</keyword>
<sequence length="193" mass="20995">MSSFELFEDLFEPKKRRFHPLRGLRKIFRRKSRGAADVRLVSNSADRDAELARLPREDITMRHPAGRPEEARSRSASELLTDSCDRESVFLRRGGGGGGGGGDDGGGTEDSFAKLRGGAGKLSVSHDSVFPGEVPHTRPLSSLASLATLEVLEQIKTVIENRNQLASSTSPDATPGVAYAVGERYQQETTEVR</sequence>
<proteinExistence type="predicted"/>
<reference evidence="2 3" key="1">
    <citation type="journal article" date="2010" name="Science">
        <title>Genomic comparison of the ants Camponotus floridanus and Harpegnathos saltator.</title>
        <authorList>
            <person name="Bonasio R."/>
            <person name="Zhang G."/>
            <person name="Ye C."/>
            <person name="Mutti N.S."/>
            <person name="Fang X."/>
            <person name="Qin N."/>
            <person name="Donahue G."/>
            <person name="Yang P."/>
            <person name="Li Q."/>
            <person name="Li C."/>
            <person name="Zhang P."/>
            <person name="Huang Z."/>
            <person name="Berger S.L."/>
            <person name="Reinberg D."/>
            <person name="Wang J."/>
            <person name="Liebig J."/>
        </authorList>
    </citation>
    <scope>NUCLEOTIDE SEQUENCE [LARGE SCALE GENOMIC DNA]</scope>
    <source>
        <strain evidence="2 3">R22 G/1</strain>
    </source>
</reference>
<accession>E2BWI4</accession>
<evidence type="ECO:0000313" key="3">
    <source>
        <dbReference type="Proteomes" id="UP000008237"/>
    </source>
</evidence>
<dbReference type="EMBL" id="GL451131">
    <property type="protein sequence ID" value="EFN79940.1"/>
    <property type="molecule type" value="Genomic_DNA"/>
</dbReference>